<comment type="catalytic activity">
    <reaction evidence="3">
        <text>L-lysyl-[alpha-tubulin] + acetyl-CoA = N(6)-acetyl-L-lysyl-[alpha-tubulin] + CoA + H(+)</text>
        <dbReference type="Rhea" id="RHEA:15277"/>
        <dbReference type="Rhea" id="RHEA-COMP:11278"/>
        <dbReference type="Rhea" id="RHEA-COMP:11279"/>
        <dbReference type="ChEBI" id="CHEBI:15378"/>
        <dbReference type="ChEBI" id="CHEBI:29969"/>
        <dbReference type="ChEBI" id="CHEBI:57287"/>
        <dbReference type="ChEBI" id="CHEBI:57288"/>
        <dbReference type="ChEBI" id="CHEBI:61930"/>
        <dbReference type="EC" id="2.3.1.108"/>
    </reaction>
</comment>
<keyword evidence="2 3" id="KW-0012">Acyltransferase</keyword>
<feature type="compositionally biased region" description="Polar residues" evidence="4">
    <location>
        <begin position="222"/>
        <end position="235"/>
    </location>
</feature>
<dbReference type="HAMAP" id="MF_03130">
    <property type="entry name" value="mec17"/>
    <property type="match status" value="1"/>
</dbReference>
<dbReference type="GO" id="GO:0070507">
    <property type="term" value="P:regulation of microtubule cytoskeleton organization"/>
    <property type="evidence" value="ECO:0007669"/>
    <property type="project" value="UniProtKB-UniRule"/>
</dbReference>
<keyword evidence="1 3" id="KW-0808">Transferase</keyword>
<evidence type="ECO:0000256" key="2">
    <source>
        <dbReference type="ARBA" id="ARBA00023315"/>
    </source>
</evidence>
<comment type="function">
    <text evidence="3">Specifically acetylates 'Lys-40' in alpha-tubulin on the lumenal side of microtubules. Promotes microtubule destabilization and accelerates microtubule dynamics; this activity may be independent of acetylation activity. Acetylates alpha-tubulin with a slow enzymatic rate, due to a catalytic site that is not optimized for acetyl transfer. Enters the microtubule through each end and diffuses quickly throughout the lumen of microtubules. Acetylates only long/old microtubules because of its slow acetylation rate since it does not have time to act on dynamically unstable microtubules before the enzyme is released.</text>
</comment>
<dbReference type="Pfam" id="PF05301">
    <property type="entry name" value="Acetyltransf_16"/>
    <property type="match status" value="1"/>
</dbReference>
<dbReference type="Gene3D" id="3.40.630.30">
    <property type="match status" value="1"/>
</dbReference>
<dbReference type="PANTHER" id="PTHR12327:SF0">
    <property type="entry name" value="ALPHA-TUBULIN N-ACETYLTRANSFERASE 1"/>
    <property type="match status" value="1"/>
</dbReference>
<accession>A0A914GZ11</accession>
<keyword evidence="6" id="KW-1185">Reference proteome</keyword>
<organism evidence="6 7">
    <name type="scientific">Globodera rostochiensis</name>
    <name type="common">Golden nematode worm</name>
    <name type="synonym">Heterodera rostochiensis</name>
    <dbReference type="NCBI Taxonomy" id="31243"/>
    <lineage>
        <taxon>Eukaryota</taxon>
        <taxon>Metazoa</taxon>
        <taxon>Ecdysozoa</taxon>
        <taxon>Nematoda</taxon>
        <taxon>Chromadorea</taxon>
        <taxon>Rhabditida</taxon>
        <taxon>Tylenchina</taxon>
        <taxon>Tylenchomorpha</taxon>
        <taxon>Tylenchoidea</taxon>
        <taxon>Heteroderidae</taxon>
        <taxon>Heteroderinae</taxon>
        <taxon>Globodera</taxon>
    </lineage>
</organism>
<evidence type="ECO:0000256" key="1">
    <source>
        <dbReference type="ARBA" id="ARBA00022679"/>
    </source>
</evidence>
<dbReference type="PROSITE" id="PS51730">
    <property type="entry name" value="GNAT_ATAT"/>
    <property type="match status" value="1"/>
</dbReference>
<evidence type="ECO:0000256" key="3">
    <source>
        <dbReference type="HAMAP-Rule" id="MF_03130"/>
    </source>
</evidence>
<proteinExistence type="inferred from homology"/>
<reference evidence="7" key="1">
    <citation type="submission" date="2022-11" db="UniProtKB">
        <authorList>
            <consortium name="WormBaseParasite"/>
        </authorList>
    </citation>
    <scope>IDENTIFICATION</scope>
</reference>
<comment type="caution">
    <text evidence="3">Lacks conserved residue(s) required for the propagation of feature annotation.</text>
</comment>
<protein>
    <recommendedName>
        <fullName evidence="3">Alpha-tubulin N-acetyltransferase</fullName>
        <shortName evidence="3">Alpha-TAT</shortName>
        <shortName evidence="3">TAT</shortName>
        <ecNumber evidence="3">2.3.1.108</ecNumber>
    </recommendedName>
    <alternativeName>
        <fullName evidence="3">Acetyltransferase mec-17 homolog</fullName>
    </alternativeName>
</protein>
<dbReference type="GO" id="GO:0005874">
    <property type="term" value="C:microtubule"/>
    <property type="evidence" value="ECO:0007669"/>
    <property type="project" value="InterPro"/>
</dbReference>
<sequence>MVDVPTDFGVLLNAGPPIGRIESNKLNSFRKRQATATECMQNGINQIGKLAAEAQGLKRPVTSFARFSDSSDDQALYLLWEPAQSVEGGHSSTIFGYLKIVRDRRLYLADDDGRQYVTTPICVLDFFVHKSVQQQGKGVQLFNAMLKAEGDLEARRCAFDKPSVQLLQFLARHFGLERPIWQSTSFVVFHSFFEGMEPEKVSNAEDRLRPMTALERHRRTVNEQYNGQQPMSSRLSPLPAAQRDHAAALIHQQSAASGERTPAPPDTPQGRKVQRDYGHQRIW</sequence>
<evidence type="ECO:0000313" key="7">
    <source>
        <dbReference type="WBParaSite" id="Gr19_v10_g12497.t1"/>
    </source>
</evidence>
<feature type="site" description="Crucial for catalytic activity" evidence="3">
    <location>
        <position position="55"/>
    </location>
</feature>
<dbReference type="GO" id="GO:0048666">
    <property type="term" value="P:neuron development"/>
    <property type="evidence" value="ECO:0007669"/>
    <property type="project" value="UniProtKB-UniRule"/>
</dbReference>
<dbReference type="EC" id="2.3.1.108" evidence="3"/>
<dbReference type="Proteomes" id="UP000887572">
    <property type="component" value="Unplaced"/>
</dbReference>
<evidence type="ECO:0000259" key="5">
    <source>
        <dbReference type="PROSITE" id="PS51730"/>
    </source>
</evidence>
<comment type="similarity">
    <text evidence="3">Belongs to the acetyltransferase ATAT1 family.</text>
</comment>
<dbReference type="PANTHER" id="PTHR12327">
    <property type="entry name" value="ALPHA-TUBULIN N-ACETYLTRANSFERASE 1"/>
    <property type="match status" value="1"/>
</dbReference>
<feature type="region of interest" description="Disordered" evidence="4">
    <location>
        <begin position="220"/>
        <end position="283"/>
    </location>
</feature>
<dbReference type="InterPro" id="IPR007965">
    <property type="entry name" value="GNAT_ATAT"/>
</dbReference>
<dbReference type="WBParaSite" id="Gr19_v10_g12497.t1">
    <property type="protein sequence ID" value="Gr19_v10_g12497.t1"/>
    <property type="gene ID" value="Gr19_v10_g12497"/>
</dbReference>
<feature type="domain" description="N-acetyltransferase" evidence="5">
    <location>
        <begin position="2"/>
        <end position="193"/>
    </location>
</feature>
<dbReference type="GO" id="GO:0019799">
    <property type="term" value="F:tubulin N-acetyltransferase activity"/>
    <property type="evidence" value="ECO:0007669"/>
    <property type="project" value="UniProtKB-UniRule"/>
</dbReference>
<name>A0A914GZ11_GLORO</name>
<feature type="compositionally biased region" description="Basic and acidic residues" evidence="4">
    <location>
        <begin position="273"/>
        <end position="283"/>
    </location>
</feature>
<evidence type="ECO:0000313" key="6">
    <source>
        <dbReference type="Proteomes" id="UP000887572"/>
    </source>
</evidence>
<dbReference type="InterPro" id="IPR038746">
    <property type="entry name" value="Atat"/>
</dbReference>
<evidence type="ECO:0000256" key="4">
    <source>
        <dbReference type="SAM" id="MobiDB-lite"/>
    </source>
</evidence>
<dbReference type="AlphaFoldDB" id="A0A914GZ11"/>